<sequence>MFYAPAMPQNRLKAATGMCLTLIAYATLIRLTGRAAPLGHAEADWVVVIERLSAYGILGISLSFVLPGLFHFSCALTASVPILLELLLELTAGREPVFLTCFRK</sequence>
<evidence type="ECO:0000313" key="2">
    <source>
        <dbReference type="EMBL" id="WBL77269.1"/>
    </source>
</evidence>
<keyword evidence="1" id="KW-0812">Transmembrane</keyword>
<organism evidence="2 3">
    <name type="scientific">Bradyrhizobium xenonodulans</name>
    <dbReference type="NCBI Taxonomy" id="2736875"/>
    <lineage>
        <taxon>Bacteria</taxon>
        <taxon>Pseudomonadati</taxon>
        <taxon>Pseudomonadota</taxon>
        <taxon>Alphaproteobacteria</taxon>
        <taxon>Hyphomicrobiales</taxon>
        <taxon>Nitrobacteraceae</taxon>
        <taxon>Bradyrhizobium</taxon>
    </lineage>
</organism>
<keyword evidence="1" id="KW-1133">Transmembrane helix</keyword>
<dbReference type="Proteomes" id="UP001179614">
    <property type="component" value="Chromosome"/>
</dbReference>
<evidence type="ECO:0000256" key="1">
    <source>
        <dbReference type="SAM" id="Phobius"/>
    </source>
</evidence>
<reference evidence="2" key="1">
    <citation type="submission" date="2021-12" db="EMBL/GenBank/DDBJ databases">
        <title>Bradyrhizobium xenonodulans sp. nov.</title>
        <authorList>
            <person name="Claassens R."/>
            <person name="Venter S.N."/>
            <person name="Beukes C.W."/>
            <person name="Stepkowski T."/>
            <person name="Steenkamp E.T."/>
        </authorList>
    </citation>
    <scope>NUCLEOTIDE SEQUENCE</scope>
    <source>
        <strain evidence="2">14AB</strain>
    </source>
</reference>
<proteinExistence type="predicted"/>
<feature type="transmembrane region" description="Helical" evidence="1">
    <location>
        <begin position="57"/>
        <end position="84"/>
    </location>
</feature>
<keyword evidence="1" id="KW-0472">Membrane</keyword>
<dbReference type="RefSeq" id="WP_270162534.1">
    <property type="nucleotide sequence ID" value="NZ_CP089391.1"/>
</dbReference>
<accession>A0ABY7MG13</accession>
<protein>
    <submittedName>
        <fullName evidence="2">VanZ family protein</fullName>
    </submittedName>
</protein>
<dbReference type="EMBL" id="CP089391">
    <property type="protein sequence ID" value="WBL77269.1"/>
    <property type="molecule type" value="Genomic_DNA"/>
</dbReference>
<name>A0ABY7MG13_9BRAD</name>
<gene>
    <name evidence="2" type="ORF">I3J27_30250</name>
</gene>
<keyword evidence="3" id="KW-1185">Reference proteome</keyword>
<evidence type="ECO:0000313" key="3">
    <source>
        <dbReference type="Proteomes" id="UP001179614"/>
    </source>
</evidence>